<dbReference type="RefSeq" id="WP_111527045.1">
    <property type="nucleotide sequence ID" value="NZ_JBHRSG010000001.1"/>
</dbReference>
<dbReference type="OrthoDB" id="9803483at2"/>
<dbReference type="GO" id="GO:0016491">
    <property type="term" value="F:oxidoreductase activity"/>
    <property type="evidence" value="ECO:0007669"/>
    <property type="project" value="UniProtKB-KW"/>
</dbReference>
<evidence type="ECO:0000256" key="1">
    <source>
        <dbReference type="ARBA" id="ARBA00023002"/>
    </source>
</evidence>
<evidence type="ECO:0000259" key="2">
    <source>
        <dbReference type="Pfam" id="PF00248"/>
    </source>
</evidence>
<dbReference type="GO" id="GO:0005737">
    <property type="term" value="C:cytoplasm"/>
    <property type="evidence" value="ECO:0007669"/>
    <property type="project" value="TreeGrafter"/>
</dbReference>
<dbReference type="InterPro" id="IPR036812">
    <property type="entry name" value="NAD(P)_OxRdtase_dom_sf"/>
</dbReference>
<gene>
    <name evidence="3" type="ORF">DJ017_01490</name>
</gene>
<accession>A0A328AEK1</accession>
<dbReference type="Proteomes" id="UP000249254">
    <property type="component" value="Unassembled WGS sequence"/>
</dbReference>
<sequence length="336" mass="35840">MHTRKVGPFDVSAIGLGCMSLSHAYGTPPSRETAEQVLRGALEAGYTFFDTAAVYGLGHNESLVGEVLGPDRAKFTLASKCGLTNAAATERGIDGRPETIKGTCEGSLKRLKTDVIDLYYLHRLDRKVPIEESVGALAELVREGKIRAIGLSEVSAETLRRAHAVHPIAALQTEYSLWTRNPEVAVLDACRELGVAFVAFSPVARGFLAGGVTDVASLVEGDLRRAMPRFQGEAFQHNLKLFDGFKSLAAEAGCTPAQLCLAWLLAKDPIIVPIPGTANPEHMREDAAAEAVRLSPEVLAKAEALVNAQTVAGNRYSPALQASIDTELLPNETVAA</sequence>
<dbReference type="EMBL" id="QFYQ01000001">
    <property type="protein sequence ID" value="RAK53293.1"/>
    <property type="molecule type" value="Genomic_DNA"/>
</dbReference>
<dbReference type="PRINTS" id="PR00069">
    <property type="entry name" value="ALDKETRDTASE"/>
</dbReference>
<dbReference type="InterPro" id="IPR023210">
    <property type="entry name" value="NADP_OxRdtase_dom"/>
</dbReference>
<keyword evidence="4" id="KW-1185">Reference proteome</keyword>
<dbReference type="InterPro" id="IPR050791">
    <property type="entry name" value="Aldo-Keto_reductase"/>
</dbReference>
<evidence type="ECO:0000313" key="3">
    <source>
        <dbReference type="EMBL" id="RAK53293.1"/>
    </source>
</evidence>
<dbReference type="AlphaFoldDB" id="A0A328AEK1"/>
<organism evidence="3 4">
    <name type="scientific">Phenylobacterium soli</name>
    <dbReference type="NCBI Taxonomy" id="2170551"/>
    <lineage>
        <taxon>Bacteria</taxon>
        <taxon>Pseudomonadati</taxon>
        <taxon>Pseudomonadota</taxon>
        <taxon>Alphaproteobacteria</taxon>
        <taxon>Caulobacterales</taxon>
        <taxon>Caulobacteraceae</taxon>
        <taxon>Phenylobacterium</taxon>
    </lineage>
</organism>
<evidence type="ECO:0000313" key="4">
    <source>
        <dbReference type="Proteomes" id="UP000249254"/>
    </source>
</evidence>
<keyword evidence="1" id="KW-0560">Oxidoreductase</keyword>
<dbReference type="InterPro" id="IPR020471">
    <property type="entry name" value="AKR"/>
</dbReference>
<dbReference type="SUPFAM" id="SSF51430">
    <property type="entry name" value="NAD(P)-linked oxidoreductase"/>
    <property type="match status" value="1"/>
</dbReference>
<proteinExistence type="predicted"/>
<protein>
    <submittedName>
        <fullName evidence="3">Aldo/keto reductase</fullName>
    </submittedName>
</protein>
<dbReference type="Pfam" id="PF00248">
    <property type="entry name" value="Aldo_ket_red"/>
    <property type="match status" value="1"/>
</dbReference>
<dbReference type="PANTHER" id="PTHR43625:SF40">
    <property type="entry name" value="ALDO-KETO REDUCTASE YAKC [NADP(+)]"/>
    <property type="match status" value="1"/>
</dbReference>
<name>A0A328AEK1_9CAUL</name>
<dbReference type="Gene3D" id="3.20.20.100">
    <property type="entry name" value="NADP-dependent oxidoreductase domain"/>
    <property type="match status" value="1"/>
</dbReference>
<feature type="domain" description="NADP-dependent oxidoreductase" evidence="2">
    <location>
        <begin position="13"/>
        <end position="305"/>
    </location>
</feature>
<comment type="caution">
    <text evidence="3">The sequence shown here is derived from an EMBL/GenBank/DDBJ whole genome shotgun (WGS) entry which is preliminary data.</text>
</comment>
<reference evidence="4" key="1">
    <citation type="submission" date="2018-05" db="EMBL/GenBank/DDBJ databases">
        <authorList>
            <person name="Li X."/>
        </authorList>
    </citation>
    <scope>NUCLEOTIDE SEQUENCE [LARGE SCALE GENOMIC DNA]</scope>
    <source>
        <strain evidence="4">LX32</strain>
    </source>
</reference>
<dbReference type="PANTHER" id="PTHR43625">
    <property type="entry name" value="AFLATOXIN B1 ALDEHYDE REDUCTASE"/>
    <property type="match status" value="1"/>
</dbReference>